<dbReference type="Pfam" id="PF09842">
    <property type="entry name" value="DUF2069"/>
    <property type="match status" value="1"/>
</dbReference>
<feature type="transmembrane region" description="Helical" evidence="1">
    <location>
        <begin position="44"/>
        <end position="61"/>
    </location>
</feature>
<evidence type="ECO:0000256" key="1">
    <source>
        <dbReference type="SAM" id="Phobius"/>
    </source>
</evidence>
<keyword evidence="1" id="KW-0472">Membrane</keyword>
<feature type="transmembrane region" description="Helical" evidence="1">
    <location>
        <begin position="73"/>
        <end position="92"/>
    </location>
</feature>
<keyword evidence="1" id="KW-1133">Transmembrane helix</keyword>
<evidence type="ECO:0008006" key="4">
    <source>
        <dbReference type="Google" id="ProtNLM"/>
    </source>
</evidence>
<feature type="transmembrane region" description="Helical" evidence="1">
    <location>
        <begin position="98"/>
        <end position="117"/>
    </location>
</feature>
<evidence type="ECO:0000313" key="2">
    <source>
        <dbReference type="EMBL" id="ANO33446.1"/>
    </source>
</evidence>
<sequence>MPTTPPAEMASKTRLWLRVAQTGHFALLAWVILWHSLISPPLEFSPWFLTIAWALPLLFPIKGILQQKPYTFAWANFVLLLYFLHSLTLVYVDEGERMLAIVEVLLTSIAFIGNTLYSRLRGRELGLKLKKLSEYKQEEQERFGRKR</sequence>
<dbReference type="InterPro" id="IPR018643">
    <property type="entry name" value="DUF2069_membrane"/>
</dbReference>
<organism evidence="2 3">
    <name type="scientific">Vibrio breoganii</name>
    <dbReference type="NCBI Taxonomy" id="553239"/>
    <lineage>
        <taxon>Bacteria</taxon>
        <taxon>Pseudomonadati</taxon>
        <taxon>Pseudomonadota</taxon>
        <taxon>Gammaproteobacteria</taxon>
        <taxon>Vibrionales</taxon>
        <taxon>Vibrionaceae</taxon>
        <taxon>Vibrio</taxon>
    </lineage>
</organism>
<dbReference type="EMBL" id="CP016177">
    <property type="protein sequence ID" value="ANO33446.1"/>
    <property type="molecule type" value="Genomic_DNA"/>
</dbReference>
<name>A0AAN0XVN7_9VIBR</name>
<reference evidence="2 3" key="1">
    <citation type="submission" date="2016-06" db="EMBL/GenBank/DDBJ databases">
        <title>Adaptive Radiation by Waves of Gene Transfer Leads to Fine-Scale Resource Partitioning in Marine Microbes.</title>
        <authorList>
            <person name="Hehemann J.-H."/>
            <person name="Arevalo P."/>
            <person name="Datta M.S."/>
            <person name="Yu X."/>
            <person name="Corzett C."/>
            <person name="Henschel A."/>
            <person name="Preheim S.P."/>
            <person name="Timberlake S."/>
            <person name="Alm E.J."/>
            <person name="Polz M.F."/>
        </authorList>
    </citation>
    <scope>NUCLEOTIDE SEQUENCE [LARGE SCALE GENOMIC DNA]</scope>
    <source>
        <strain evidence="2 3">FF50</strain>
    </source>
</reference>
<accession>A0AAN0XVN7</accession>
<protein>
    <recommendedName>
        <fullName evidence="4">DUF2069 domain-containing protein</fullName>
    </recommendedName>
</protein>
<feature type="transmembrane region" description="Helical" evidence="1">
    <location>
        <begin position="15"/>
        <end position="38"/>
    </location>
</feature>
<dbReference type="KEGG" id="vbr:A6E01_09545"/>
<proteinExistence type="predicted"/>
<evidence type="ECO:0000313" key="3">
    <source>
        <dbReference type="Proteomes" id="UP000092018"/>
    </source>
</evidence>
<gene>
    <name evidence="2" type="ORF">A6E01_09545</name>
</gene>
<dbReference type="AlphaFoldDB" id="A0AAN0XVN7"/>
<dbReference type="Proteomes" id="UP000092018">
    <property type="component" value="Chromosome 1"/>
</dbReference>
<keyword evidence="1" id="KW-0812">Transmembrane</keyword>